<evidence type="ECO:0000256" key="1">
    <source>
        <dbReference type="ARBA" id="ARBA00004370"/>
    </source>
</evidence>
<dbReference type="GO" id="GO:0005730">
    <property type="term" value="C:nucleolus"/>
    <property type="evidence" value="ECO:0007669"/>
    <property type="project" value="TreeGrafter"/>
</dbReference>
<feature type="repeat" description="WD" evidence="9">
    <location>
        <begin position="56"/>
        <end position="97"/>
    </location>
</feature>
<dbReference type="InterPro" id="IPR015943">
    <property type="entry name" value="WD40/YVTN_repeat-like_dom_sf"/>
</dbReference>
<dbReference type="Pfam" id="PF00400">
    <property type="entry name" value="WD40"/>
    <property type="match status" value="8"/>
</dbReference>
<dbReference type="PROSITE" id="PS50294">
    <property type="entry name" value="WD_REPEATS_REGION"/>
    <property type="match status" value="7"/>
</dbReference>
<accession>A0A8S9HVP5</accession>
<dbReference type="GO" id="GO:0016020">
    <property type="term" value="C:membrane"/>
    <property type="evidence" value="ECO:0007669"/>
    <property type="project" value="UniProtKB-SubCell"/>
</dbReference>
<dbReference type="InterPro" id="IPR011047">
    <property type="entry name" value="Quinoprotein_ADH-like_sf"/>
</dbReference>
<reference evidence="12" key="1">
    <citation type="submission" date="2019-12" db="EMBL/GenBank/DDBJ databases">
        <title>Genome sequencing and annotation of Brassica cretica.</title>
        <authorList>
            <person name="Studholme D.J."/>
            <person name="Sarris P.F."/>
        </authorList>
    </citation>
    <scope>NUCLEOTIDE SEQUENCE</scope>
    <source>
        <strain evidence="12">PFS-102/07</strain>
        <tissue evidence="12">Leaf</tissue>
    </source>
</reference>
<feature type="transmembrane region" description="Helical" evidence="10">
    <location>
        <begin position="784"/>
        <end position="803"/>
    </location>
</feature>
<dbReference type="PROSITE" id="PS50082">
    <property type="entry name" value="WD_REPEATS_2"/>
    <property type="match status" value="7"/>
</dbReference>
<evidence type="ECO:0000259" key="11">
    <source>
        <dbReference type="Pfam" id="PF01490"/>
    </source>
</evidence>
<organism evidence="12">
    <name type="scientific">Brassica cretica</name>
    <name type="common">Mustard</name>
    <dbReference type="NCBI Taxonomy" id="69181"/>
    <lineage>
        <taxon>Eukaryota</taxon>
        <taxon>Viridiplantae</taxon>
        <taxon>Streptophyta</taxon>
        <taxon>Embryophyta</taxon>
        <taxon>Tracheophyta</taxon>
        <taxon>Spermatophyta</taxon>
        <taxon>Magnoliopsida</taxon>
        <taxon>eudicotyledons</taxon>
        <taxon>Gunneridae</taxon>
        <taxon>Pentapetalae</taxon>
        <taxon>rosids</taxon>
        <taxon>malvids</taxon>
        <taxon>Brassicales</taxon>
        <taxon>Brassicaceae</taxon>
        <taxon>Brassiceae</taxon>
        <taxon>Brassica</taxon>
    </lineage>
</organism>
<feature type="transmembrane region" description="Helical" evidence="10">
    <location>
        <begin position="815"/>
        <end position="834"/>
    </location>
</feature>
<evidence type="ECO:0000256" key="8">
    <source>
        <dbReference type="ARBA" id="ARBA00023136"/>
    </source>
</evidence>
<keyword evidence="8 10" id="KW-0472">Membrane</keyword>
<dbReference type="PANTHER" id="PTHR19854:SF15">
    <property type="entry name" value="TRANSDUCIN BETA-LIKE PROTEIN 3"/>
    <property type="match status" value="1"/>
</dbReference>
<evidence type="ECO:0000256" key="10">
    <source>
        <dbReference type="SAM" id="Phobius"/>
    </source>
</evidence>
<protein>
    <recommendedName>
        <fullName evidence="11">Amino acid transporter transmembrane domain-containing protein</fullName>
    </recommendedName>
</protein>
<dbReference type="InterPro" id="IPR019775">
    <property type="entry name" value="WD40_repeat_CS"/>
</dbReference>
<dbReference type="InterPro" id="IPR036322">
    <property type="entry name" value="WD40_repeat_dom_sf"/>
</dbReference>
<evidence type="ECO:0000256" key="4">
    <source>
        <dbReference type="ARBA" id="ARBA00022692"/>
    </source>
</evidence>
<evidence type="ECO:0000256" key="3">
    <source>
        <dbReference type="ARBA" id="ARBA00022574"/>
    </source>
</evidence>
<dbReference type="GO" id="GO:0000472">
    <property type="term" value="P:endonucleolytic cleavage to generate mature 5'-end of SSU-rRNA from (SSU-rRNA, 5.8S rRNA, LSU-rRNA)"/>
    <property type="evidence" value="ECO:0007669"/>
    <property type="project" value="TreeGrafter"/>
</dbReference>
<dbReference type="InterPro" id="IPR013057">
    <property type="entry name" value="AA_transpt_TM"/>
</dbReference>
<dbReference type="SUPFAM" id="SSF50978">
    <property type="entry name" value="WD40 repeat-like"/>
    <property type="match status" value="2"/>
</dbReference>
<feature type="repeat" description="WD" evidence="9">
    <location>
        <begin position="467"/>
        <end position="510"/>
    </location>
</feature>
<keyword evidence="7 10" id="KW-1133">Transmembrane helix</keyword>
<dbReference type="CDD" id="cd00200">
    <property type="entry name" value="WD40"/>
    <property type="match status" value="1"/>
</dbReference>
<feature type="repeat" description="WD" evidence="9">
    <location>
        <begin position="515"/>
        <end position="556"/>
    </location>
</feature>
<keyword evidence="6" id="KW-0029">Amino-acid transport</keyword>
<evidence type="ECO:0000256" key="7">
    <source>
        <dbReference type="ARBA" id="ARBA00022989"/>
    </source>
</evidence>
<dbReference type="GO" id="GO:0006865">
    <property type="term" value="P:amino acid transport"/>
    <property type="evidence" value="ECO:0007669"/>
    <property type="project" value="UniProtKB-KW"/>
</dbReference>
<evidence type="ECO:0000256" key="5">
    <source>
        <dbReference type="ARBA" id="ARBA00022737"/>
    </source>
</evidence>
<dbReference type="SUPFAM" id="SSF50998">
    <property type="entry name" value="Quinoprotein alcohol dehydrogenase-like"/>
    <property type="match status" value="1"/>
</dbReference>
<dbReference type="Gene3D" id="2.130.10.10">
    <property type="entry name" value="YVTN repeat-like/Quinoprotein amine dehydrogenase"/>
    <property type="match status" value="5"/>
</dbReference>
<dbReference type="PANTHER" id="PTHR19854">
    <property type="entry name" value="TRANSDUCIN BETA-LIKE 3"/>
    <property type="match status" value="1"/>
</dbReference>
<feature type="domain" description="Amino acid transporter transmembrane" evidence="11">
    <location>
        <begin position="755"/>
        <end position="833"/>
    </location>
</feature>
<dbReference type="GO" id="GO:0030686">
    <property type="term" value="C:90S preribosome"/>
    <property type="evidence" value="ECO:0007669"/>
    <property type="project" value="TreeGrafter"/>
</dbReference>
<dbReference type="AlphaFoldDB" id="A0A8S9HVP5"/>
<dbReference type="PROSITE" id="PS00678">
    <property type="entry name" value="WD_REPEATS_1"/>
    <property type="match status" value="6"/>
</dbReference>
<evidence type="ECO:0000256" key="6">
    <source>
        <dbReference type="ARBA" id="ARBA00022970"/>
    </source>
</evidence>
<name>A0A8S9HVP5_BRACR</name>
<keyword evidence="2" id="KW-0813">Transport</keyword>
<feature type="repeat" description="WD" evidence="9">
    <location>
        <begin position="425"/>
        <end position="459"/>
    </location>
</feature>
<evidence type="ECO:0000256" key="2">
    <source>
        <dbReference type="ARBA" id="ARBA00022448"/>
    </source>
</evidence>
<feature type="repeat" description="WD" evidence="9">
    <location>
        <begin position="140"/>
        <end position="183"/>
    </location>
</feature>
<keyword evidence="5" id="KW-0677">Repeat</keyword>
<comment type="subcellular location">
    <subcellularLocation>
        <location evidence="1">Membrane</location>
    </subcellularLocation>
</comment>
<keyword evidence="3 9" id="KW-0853">WD repeat</keyword>
<dbReference type="FunFam" id="2.130.10.10:FF:001844">
    <property type="entry name" value="Transducin family protein / WD-40 repeat family protein"/>
    <property type="match status" value="1"/>
</dbReference>
<dbReference type="EMBL" id="QGKY02001250">
    <property type="protein sequence ID" value="KAF2562119.1"/>
    <property type="molecule type" value="Genomic_DNA"/>
</dbReference>
<evidence type="ECO:0000256" key="9">
    <source>
        <dbReference type="PROSITE-ProRule" id="PRU00221"/>
    </source>
</evidence>
<dbReference type="Pfam" id="PF01490">
    <property type="entry name" value="Aa_trans"/>
    <property type="match status" value="1"/>
</dbReference>
<dbReference type="SMART" id="SM00320">
    <property type="entry name" value="WD40"/>
    <property type="match status" value="10"/>
</dbReference>
<proteinExistence type="predicted"/>
<dbReference type="InterPro" id="IPR001680">
    <property type="entry name" value="WD40_rpt"/>
</dbReference>
<feature type="repeat" description="WD" evidence="9">
    <location>
        <begin position="188"/>
        <end position="229"/>
    </location>
</feature>
<sequence>MAPQSLKKNYRCSRSLKQFYSGGPFIVSSDGSFIVCACGDAINIVEASDSSVKSTIEGESDTLTALALSPDDKLLFSAGHSRQIRVWDLETLKCIRTWKGHEGPVMGMACHASGGLLATAGADRKVLVWDVDGGFCTHYFKGHKGVVLSVLFHPDANKNILISGSDDATVRVWDLMAKNTEKKCLAILDKHFSAVSSIALSEDGLTLLTAGRDKVVNVWDLHDYSCKTTVATYEVLEAVTTVSSGSPFASFIASLDQKSKKKKTPSQETHFITLGERGVVRIWKSEGSVCFYEQKSSDITVSSDDEESKRGFTAAAMLPSNGGLLCVTADQQFFIYSVVENVEEPELVLSKRLVGYNEEISDMKFLGDEEQFLAVATNLEEVRVYDVATMSCSYVLAGHKEVVLSLDTCVSSPGNVLVVTGSKDKTGHEGPVMGMACHASGGLLATAGADRKVLVWDVDGGFCTHYFKGHKGVVSSILFHPDANKNILISGSDDATVRVWDLMAKNTEKKCLAILDKHFSAVSSIALSGDGLTLLTAGRDKVVNVWDLHDYSCKTTVATYEVLEAVTIVSSGSPFASFVASLDQKSKKKKASSQETHFITLGERGVVRIWKSEGAVCLYEQKSSDITVSSDDEESKRGFTAAAMLPSDRGLLCVTADQQFFIYSVVENVEEPELVLSKRLVGYNEEISDMKFLGDEEQFLAVATNLEEVRVYDVATMSCSYVLAGHKEVVLSLDTCVSSSGNVLVVTGSKDKTLVTRGLVGSTLLLVILALALTVPYFGYVLSLTGSLVSVTIAVILPCAFYVKICWDGMSKFTRAANVVFVVFGCVLGVLGSFDSSKLLVNKLVRVHGN</sequence>
<dbReference type="PRINTS" id="PR00320">
    <property type="entry name" value="GPROTEINBRPT"/>
</dbReference>
<dbReference type="GO" id="GO:0034511">
    <property type="term" value="F:U3 snoRNA binding"/>
    <property type="evidence" value="ECO:0007669"/>
    <property type="project" value="TreeGrafter"/>
</dbReference>
<gene>
    <name evidence="12" type="ORF">F2Q70_00014403</name>
</gene>
<dbReference type="GO" id="GO:0000480">
    <property type="term" value="P:endonucleolytic cleavage in 5'-ETS of tricistronic rRNA transcript (SSU-rRNA, 5.8S rRNA, LSU-rRNA)"/>
    <property type="evidence" value="ECO:0007669"/>
    <property type="project" value="TreeGrafter"/>
</dbReference>
<evidence type="ECO:0000313" key="12">
    <source>
        <dbReference type="EMBL" id="KAF2562119.1"/>
    </source>
</evidence>
<keyword evidence="4 10" id="KW-0812">Transmembrane</keyword>
<dbReference type="InterPro" id="IPR020472">
    <property type="entry name" value="WD40_PAC1"/>
</dbReference>
<feature type="transmembrane region" description="Helical" evidence="10">
    <location>
        <begin position="759"/>
        <end position="778"/>
    </location>
</feature>
<feature type="repeat" description="WD" evidence="9">
    <location>
        <begin position="98"/>
        <end position="132"/>
    </location>
</feature>
<comment type="caution">
    <text evidence="12">The sequence shown here is derived from an EMBL/GenBank/DDBJ whole genome shotgun (WGS) entry which is preliminary data.</text>
</comment>